<dbReference type="EMBL" id="CABFNS010000892">
    <property type="protein sequence ID" value="VUC34700.1"/>
    <property type="molecule type" value="Genomic_DNA"/>
</dbReference>
<reference evidence="2 3" key="1">
    <citation type="submission" date="2019-06" db="EMBL/GenBank/DDBJ databases">
        <authorList>
            <person name="Broberg M."/>
        </authorList>
    </citation>
    <scope>NUCLEOTIDE SEQUENCE [LARGE SCALE GENOMIC DNA]</scope>
</reference>
<dbReference type="Proteomes" id="UP000766486">
    <property type="component" value="Unassembled WGS sequence"/>
</dbReference>
<keyword evidence="3" id="KW-1185">Reference proteome</keyword>
<accession>A0ABY6UTG9</accession>
<evidence type="ECO:0000313" key="2">
    <source>
        <dbReference type="EMBL" id="VUC34700.1"/>
    </source>
</evidence>
<organism evidence="2 3">
    <name type="scientific">Bionectria ochroleuca</name>
    <name type="common">Gliocladium roseum</name>
    <dbReference type="NCBI Taxonomy" id="29856"/>
    <lineage>
        <taxon>Eukaryota</taxon>
        <taxon>Fungi</taxon>
        <taxon>Dikarya</taxon>
        <taxon>Ascomycota</taxon>
        <taxon>Pezizomycotina</taxon>
        <taxon>Sordariomycetes</taxon>
        <taxon>Hypocreomycetidae</taxon>
        <taxon>Hypocreales</taxon>
        <taxon>Bionectriaceae</taxon>
        <taxon>Clonostachys</taxon>
    </lineage>
</organism>
<feature type="region of interest" description="Disordered" evidence="1">
    <location>
        <begin position="146"/>
        <end position="234"/>
    </location>
</feature>
<gene>
    <name evidence="2" type="ORF">CLO192961_LOCUS390542</name>
</gene>
<sequence>MTENVFITDDDGATIAVPATMIWVFGRWTIIIHTDNDIHHPMEVRVSFLNVIHLLDFSIFYPNTQNYPFFTLEQDGTFQPLVTDFQYVPTNHILVQVPGSGSSWLIEIPESPLRPLNTSSLNNLSIFNASVPDNDFRNVIDPRLLEGSQGQNDLPQTELSNSSSVGFKPSGATQESLEGKDSMTNNDNLGLSSYYPTENLMDQQPFTSPECSPSTPVRPGSPETNHSASPPSVASIEERIEHLKRRRALSSNCICRPGRPRSSCASKKRALSRAPARSEFTVSNDDRLMVSLDRDLRDELLIRGRLMGFSYNEIKESAGMTDALTTLRGRYSSLLRRMAQQYLKNKKNCDDKNKKR</sequence>
<feature type="compositionally biased region" description="Polar residues" evidence="1">
    <location>
        <begin position="222"/>
        <end position="232"/>
    </location>
</feature>
<protein>
    <submittedName>
        <fullName evidence="2">Uncharacterized protein</fullName>
    </submittedName>
</protein>
<evidence type="ECO:0000313" key="3">
    <source>
        <dbReference type="Proteomes" id="UP000766486"/>
    </source>
</evidence>
<feature type="compositionally biased region" description="Polar residues" evidence="1">
    <location>
        <begin position="148"/>
        <end position="215"/>
    </location>
</feature>
<proteinExistence type="predicted"/>
<comment type="caution">
    <text evidence="2">The sequence shown here is derived from an EMBL/GenBank/DDBJ whole genome shotgun (WGS) entry which is preliminary data.</text>
</comment>
<evidence type="ECO:0000256" key="1">
    <source>
        <dbReference type="SAM" id="MobiDB-lite"/>
    </source>
</evidence>
<name>A0ABY6UTG9_BIOOC</name>